<gene>
    <name evidence="1" type="primary">WBGene00119171</name>
</gene>
<keyword evidence="2" id="KW-1185">Reference proteome</keyword>
<dbReference type="Gene3D" id="1.20.120.20">
    <property type="entry name" value="Apolipoprotein"/>
    <property type="match status" value="1"/>
</dbReference>
<evidence type="ECO:0000313" key="1">
    <source>
        <dbReference type="EnsemblMetazoa" id="PPA29617.1"/>
    </source>
</evidence>
<sequence length="180" mass="20162">MKLLCLISVIPLVRSAATTVTIPKADTSAEFIERFNVIAQGIVEAVGVMNNCSSSIFEKFVKDDKSATFENLKACVKEKVDFEKQFKKPLQDYKAHFTQLVEAEKAALTTKSESANKTLKEKAAKLRAKLEQFGKTMLSKLKAFGVMIKESDFVQGMKKAAEDMKNKVDKMFDKIKNFFG</sequence>
<name>A0A2A6CPZ5_PRIPA</name>
<dbReference type="AlphaFoldDB" id="A0A2A6CPZ5"/>
<dbReference type="EnsemblMetazoa" id="PPA29617.1">
    <property type="protein sequence ID" value="PPA29617.1"/>
    <property type="gene ID" value="WBGene00119171"/>
</dbReference>
<proteinExistence type="predicted"/>
<accession>A0A2A6CPZ5</accession>
<organism evidence="1 2">
    <name type="scientific">Pristionchus pacificus</name>
    <name type="common">Parasitic nematode worm</name>
    <dbReference type="NCBI Taxonomy" id="54126"/>
    <lineage>
        <taxon>Eukaryota</taxon>
        <taxon>Metazoa</taxon>
        <taxon>Ecdysozoa</taxon>
        <taxon>Nematoda</taxon>
        <taxon>Chromadorea</taxon>
        <taxon>Rhabditida</taxon>
        <taxon>Rhabditina</taxon>
        <taxon>Diplogasteromorpha</taxon>
        <taxon>Diplogasteroidea</taxon>
        <taxon>Neodiplogasteridae</taxon>
        <taxon>Pristionchus</taxon>
    </lineage>
</organism>
<evidence type="ECO:0000313" key="2">
    <source>
        <dbReference type="Proteomes" id="UP000005239"/>
    </source>
</evidence>
<reference evidence="2" key="1">
    <citation type="journal article" date="2008" name="Nat. Genet.">
        <title>The Pristionchus pacificus genome provides a unique perspective on nematode lifestyle and parasitism.</title>
        <authorList>
            <person name="Dieterich C."/>
            <person name="Clifton S.W."/>
            <person name="Schuster L.N."/>
            <person name="Chinwalla A."/>
            <person name="Delehaunty K."/>
            <person name="Dinkelacker I."/>
            <person name="Fulton L."/>
            <person name="Fulton R."/>
            <person name="Godfrey J."/>
            <person name="Minx P."/>
            <person name="Mitreva M."/>
            <person name="Roeseler W."/>
            <person name="Tian H."/>
            <person name="Witte H."/>
            <person name="Yang S.P."/>
            <person name="Wilson R.K."/>
            <person name="Sommer R.J."/>
        </authorList>
    </citation>
    <scope>NUCLEOTIDE SEQUENCE [LARGE SCALE GENOMIC DNA]</scope>
    <source>
        <strain evidence="2">PS312</strain>
    </source>
</reference>
<accession>A0A8R1UJV4</accession>
<dbReference type="Proteomes" id="UP000005239">
    <property type="component" value="Unassembled WGS sequence"/>
</dbReference>
<protein>
    <submittedName>
        <fullName evidence="1">Uncharacterized protein</fullName>
    </submittedName>
</protein>
<reference evidence="1" key="2">
    <citation type="submission" date="2022-06" db="UniProtKB">
        <authorList>
            <consortium name="EnsemblMetazoa"/>
        </authorList>
    </citation>
    <scope>IDENTIFICATION</scope>
    <source>
        <strain evidence="1">PS312</strain>
    </source>
</reference>